<feature type="transmembrane region" description="Helical" evidence="1">
    <location>
        <begin position="340"/>
        <end position="360"/>
    </location>
</feature>
<dbReference type="Proteomes" id="UP000683139">
    <property type="component" value="Unassembled WGS sequence"/>
</dbReference>
<protein>
    <recommendedName>
        <fullName evidence="4">Multi-TM2 domain-containing protein</fullName>
    </recommendedName>
</protein>
<feature type="transmembrane region" description="Helical" evidence="1">
    <location>
        <begin position="6"/>
        <end position="25"/>
    </location>
</feature>
<evidence type="ECO:0008006" key="4">
    <source>
        <dbReference type="Google" id="ProtNLM"/>
    </source>
</evidence>
<dbReference type="RefSeq" id="WP_213519456.1">
    <property type="nucleotide sequence ID" value="NZ_BOSE01000010.1"/>
</dbReference>
<feature type="transmembrane region" description="Helical" evidence="1">
    <location>
        <begin position="302"/>
        <end position="320"/>
    </location>
</feature>
<gene>
    <name evidence="2" type="ORF">J40TS1_44490</name>
</gene>
<keyword evidence="1" id="KW-0812">Transmembrane</keyword>
<feature type="transmembrane region" description="Helical" evidence="1">
    <location>
        <begin position="60"/>
        <end position="83"/>
    </location>
</feature>
<feature type="transmembrane region" description="Helical" evidence="1">
    <location>
        <begin position="165"/>
        <end position="186"/>
    </location>
</feature>
<feature type="transmembrane region" description="Helical" evidence="1">
    <location>
        <begin position="32"/>
        <end position="54"/>
    </location>
</feature>
<evidence type="ECO:0000313" key="3">
    <source>
        <dbReference type="Proteomes" id="UP000683139"/>
    </source>
</evidence>
<accession>A0A919YTB3</accession>
<sequence length="375" mass="42339">MRTEAKSPLVAFLLSFIPGVGHLYIGRVFRFILYAGGFSAPIAFLLLIALMEGYTDETFIFVMLLISVFFGAINFLDMLVTIAGGKHSAFRPQAELHNGIMVEADPLTYIEQQEKAKVMMLSIVPGLGHMYMGLLQRGITLLITFAASFGIVLFTAVVLDAPILLILWLALPIIWIYGIFDAMSLLNRKQKGEDLVDQSLFVYIEQHLASGKKSRGAAMVLSIFPGAGHLYIGLQQRGLQLMGLFLLGVFIMDQLRLTLFLFLLPMLWCYAFFDVMVQLRRLDEDQIKDDPIVMSIAPYQRWIGAGLLVVGIYYLLDRVARSWIEHYFPAWMSQYYEIKYMLPTVVIAFILILLGIKLLFGTSGSSKKYRNKGEQ</sequence>
<organism evidence="2 3">
    <name type="scientific">Paenibacillus montaniterrae</name>
    <dbReference type="NCBI Taxonomy" id="429341"/>
    <lineage>
        <taxon>Bacteria</taxon>
        <taxon>Bacillati</taxon>
        <taxon>Bacillota</taxon>
        <taxon>Bacilli</taxon>
        <taxon>Bacillales</taxon>
        <taxon>Paenibacillaceae</taxon>
        <taxon>Paenibacillus</taxon>
    </lineage>
</organism>
<dbReference type="AlphaFoldDB" id="A0A919YTB3"/>
<keyword evidence="1" id="KW-1133">Transmembrane helix</keyword>
<feature type="transmembrane region" description="Helical" evidence="1">
    <location>
        <begin position="139"/>
        <end position="159"/>
    </location>
</feature>
<comment type="caution">
    <text evidence="2">The sequence shown here is derived from an EMBL/GenBank/DDBJ whole genome shotgun (WGS) entry which is preliminary data.</text>
</comment>
<feature type="transmembrane region" description="Helical" evidence="1">
    <location>
        <begin position="216"/>
        <end position="234"/>
    </location>
</feature>
<dbReference type="EMBL" id="BOSE01000010">
    <property type="protein sequence ID" value="GIP18807.1"/>
    <property type="molecule type" value="Genomic_DNA"/>
</dbReference>
<keyword evidence="1" id="KW-0472">Membrane</keyword>
<name>A0A919YTB3_9BACL</name>
<feature type="transmembrane region" description="Helical" evidence="1">
    <location>
        <begin position="254"/>
        <end position="273"/>
    </location>
</feature>
<reference evidence="2" key="1">
    <citation type="submission" date="2021-03" db="EMBL/GenBank/DDBJ databases">
        <title>Antimicrobial resistance genes in bacteria isolated from Japanese honey, and their potential for conferring macrolide and lincosamide resistance in the American foulbrood pathogen Paenibacillus larvae.</title>
        <authorList>
            <person name="Okamoto M."/>
            <person name="Kumagai M."/>
            <person name="Kanamori H."/>
            <person name="Takamatsu D."/>
        </authorList>
    </citation>
    <scope>NUCLEOTIDE SEQUENCE</scope>
    <source>
        <strain evidence="2">J40TS1</strain>
    </source>
</reference>
<proteinExistence type="predicted"/>
<evidence type="ECO:0000313" key="2">
    <source>
        <dbReference type="EMBL" id="GIP18807.1"/>
    </source>
</evidence>
<evidence type="ECO:0000256" key="1">
    <source>
        <dbReference type="SAM" id="Phobius"/>
    </source>
</evidence>
<keyword evidence="3" id="KW-1185">Reference proteome</keyword>